<keyword evidence="2" id="KW-1185">Reference proteome</keyword>
<dbReference type="Proteomes" id="UP000239068">
    <property type="component" value="Unassembled WGS sequence"/>
</dbReference>
<dbReference type="NCBIfam" id="NF038133">
    <property type="entry name" value="choice_anch_L"/>
    <property type="match status" value="1"/>
</dbReference>
<evidence type="ECO:0008006" key="3">
    <source>
        <dbReference type="Google" id="ProtNLM"/>
    </source>
</evidence>
<evidence type="ECO:0000313" key="1">
    <source>
        <dbReference type="EMBL" id="PQJ81661.1"/>
    </source>
</evidence>
<reference evidence="1 2" key="1">
    <citation type="submission" date="2016-12" db="EMBL/GenBank/DDBJ databases">
        <title>Trade-off between light-utilization and light-protection in marine flavobacteria.</title>
        <authorList>
            <person name="Kumagai Y."/>
            <person name="Yoshizawa S."/>
            <person name="Kogure K."/>
            <person name="Iwasaki W."/>
        </authorList>
    </citation>
    <scope>NUCLEOTIDE SEQUENCE [LARGE SCALE GENOMIC DNA]</scope>
    <source>
        <strain evidence="1 2">ATCC 43844</strain>
    </source>
</reference>
<comment type="caution">
    <text evidence="1">The sequence shown here is derived from an EMBL/GenBank/DDBJ whole genome shotgun (WGS) entry which is preliminary data.</text>
</comment>
<dbReference type="EMBL" id="MSCM01000001">
    <property type="protein sequence ID" value="PQJ81661.1"/>
    <property type="molecule type" value="Genomic_DNA"/>
</dbReference>
<gene>
    <name evidence="1" type="ORF">BTO16_03340</name>
</gene>
<evidence type="ECO:0000313" key="2">
    <source>
        <dbReference type="Proteomes" id="UP000239068"/>
    </source>
</evidence>
<name>A0A2S7WWB8_9FLAO</name>
<dbReference type="Pfam" id="PF13585">
    <property type="entry name" value="CHU_C"/>
    <property type="match status" value="1"/>
</dbReference>
<dbReference type="Gene3D" id="2.60.40.10">
    <property type="entry name" value="Immunoglobulins"/>
    <property type="match status" value="1"/>
</dbReference>
<sequence>MWSQSVSVNDETYTANTLVDLLVSNNCVTTSNYQLSSKKSVAYFNNNNSNFPIKEGIILRNGIAKYSEGKFTDDELSSEIVSNSDADLTEISNNSGQNSEIFDVALLSFDFISQSSKFDFNFIFASNEYGEWQCGFSDVFGFILTDISTGEKTNLAILPNSNDIVSVKSIRDTQHNTSCNSVNASLFSTLNTIETANSSSLNMRGYTVILNASAKIETNKKYNLKLVIGDYGDTSFDSAVFIEPGNFNRSFSVGDDFSICQNEPFILNTLVDDTTNFNFEWFKDGALITNENASSYHGTKIGKYKVKATNAEGCSISDEIVISKLNITKEPKDLYECNNGNDTSFNIGQFDIRYFNLDKDRYRLNYYNSIENINANNPINSSDLRYYLSAGNETIYIKVESRLLNELCENLTLSFKLNAIEFKTKKPNDVEVCKSTNTISIPGLINAEILENLNQANYTITFYGSFKDAQNQVLPITNASVYPISDPSKTLIYARSESKFNSSCFDIVQFNVIVFDLPKIDTIKNVIVCENYTLPPIANGNYFTRSNGTGTPLFTGDLLVSNQTIFIYNENENGCSNQSQFTISILDKFILKDNYCEKFTVFNPPNGDFYSASGGKNGGGINIPAGTEIRESKTIYYYATVGEEVCKEKSFDIVIIPRPKVDKLQNIATCTSYTLPELTYGKYFTGSNGNGSELTVGTEISKNQVIYIYNVDRKCESQTSFKVYKIDVNNFKDLKICGTYTLPNLDVGGYFTQPNGLGEKIEEGTVLKTSERIYYYVKTHEINNCTTNLSFKIDIFPIPETDTLEDVVRCVNEPYLLPKLTNGKYFTQSKGKGTELTAGDLISKSAKIFIYNKNNNCDAETSFNIEIRILPRADIFTDVFACKPFVLPVLNNGTYYSESGGQGDQLKAGDIISETKIIYIYSIDTKLEGCVNENIFTVEYLGVEVDKIANVNSCDSYALPALNVGNYFTKRSGKGTKMNAGDIITNNLELYIYAENGSRFFCSDEHLFSIEISKTPTLKDLIDIEKCGSYTLQDISTIVSNKFEYYRKPNKVDLITPQNYTITAVGEHSIYAVESAISNENCYSEKEFKLTIYPLLDLIIEDVFICEDLDTKENKKPVEIKTGLNPVKFSANWFFEGQLVGSGVNYNATKAGTYKIEPIRLVAENGNDCNYKPTEIQVLSSSPKVKITYLSDDFSDKTSVRVDFINYGLGDYEFQLNDGGFQTDAIFTNLETGIYTITIRDTKNICPNIKIKFTALSYPKFFTPNNDGINDFWNIKDLKNNPEAIITIHDRYGLLITQFKASEQGWSGFYKNGKNSLPSSYWFKVNFIFKEELTNFQAYFSLERN</sequence>
<dbReference type="NCBIfam" id="TIGR04131">
    <property type="entry name" value="Bac_Flav_CTERM"/>
    <property type="match status" value="1"/>
</dbReference>
<accession>A0A2S7WWB8</accession>
<proteinExistence type="predicted"/>
<dbReference type="InterPro" id="IPR013783">
    <property type="entry name" value="Ig-like_fold"/>
</dbReference>
<dbReference type="InterPro" id="IPR026341">
    <property type="entry name" value="T9SS_type_B"/>
</dbReference>
<organism evidence="1 2">
    <name type="scientific">Polaribacter glomeratus</name>
    <dbReference type="NCBI Taxonomy" id="102"/>
    <lineage>
        <taxon>Bacteria</taxon>
        <taxon>Pseudomonadati</taxon>
        <taxon>Bacteroidota</taxon>
        <taxon>Flavobacteriia</taxon>
        <taxon>Flavobacteriales</taxon>
        <taxon>Flavobacteriaceae</taxon>
    </lineage>
</organism>
<protein>
    <recommendedName>
        <fullName evidence="3">Ig-like domain-containing protein</fullName>
    </recommendedName>
</protein>
<dbReference type="InterPro" id="IPR049804">
    <property type="entry name" value="Choice_anch_L"/>
</dbReference>